<keyword evidence="2" id="KW-1185">Reference proteome</keyword>
<reference evidence="1" key="1">
    <citation type="journal article" date="2021" name="New Phytol.">
        <title>Evolutionary innovations through gain and loss of genes in the ectomycorrhizal Boletales.</title>
        <authorList>
            <person name="Wu G."/>
            <person name="Miyauchi S."/>
            <person name="Morin E."/>
            <person name="Kuo A."/>
            <person name="Drula E."/>
            <person name="Varga T."/>
            <person name="Kohler A."/>
            <person name="Feng B."/>
            <person name="Cao Y."/>
            <person name="Lipzen A."/>
            <person name="Daum C."/>
            <person name="Hundley H."/>
            <person name="Pangilinan J."/>
            <person name="Johnson J."/>
            <person name="Barry K."/>
            <person name="LaButti K."/>
            <person name="Ng V."/>
            <person name="Ahrendt S."/>
            <person name="Min B."/>
            <person name="Choi I.G."/>
            <person name="Park H."/>
            <person name="Plett J.M."/>
            <person name="Magnuson J."/>
            <person name="Spatafora J.W."/>
            <person name="Nagy L.G."/>
            <person name="Henrissat B."/>
            <person name="Grigoriev I.V."/>
            <person name="Yang Z.L."/>
            <person name="Xu J."/>
            <person name="Martin F.M."/>
        </authorList>
    </citation>
    <scope>NUCLEOTIDE SEQUENCE</scope>
    <source>
        <strain evidence="1">ATCC 28755</strain>
    </source>
</reference>
<gene>
    <name evidence="1" type="ORF">BJ138DRAFT_57151</name>
</gene>
<proteinExistence type="predicted"/>
<name>A0ACB8ARY0_9AGAM</name>
<evidence type="ECO:0000313" key="2">
    <source>
        <dbReference type="Proteomes" id="UP000790377"/>
    </source>
</evidence>
<dbReference type="Proteomes" id="UP000790377">
    <property type="component" value="Unassembled WGS sequence"/>
</dbReference>
<accession>A0ACB8ARY0</accession>
<organism evidence="1 2">
    <name type="scientific">Hygrophoropsis aurantiaca</name>
    <dbReference type="NCBI Taxonomy" id="72124"/>
    <lineage>
        <taxon>Eukaryota</taxon>
        <taxon>Fungi</taxon>
        <taxon>Dikarya</taxon>
        <taxon>Basidiomycota</taxon>
        <taxon>Agaricomycotina</taxon>
        <taxon>Agaricomycetes</taxon>
        <taxon>Agaricomycetidae</taxon>
        <taxon>Boletales</taxon>
        <taxon>Coniophorineae</taxon>
        <taxon>Hygrophoropsidaceae</taxon>
        <taxon>Hygrophoropsis</taxon>
    </lineage>
</organism>
<evidence type="ECO:0000313" key="1">
    <source>
        <dbReference type="EMBL" id="KAH7915538.1"/>
    </source>
</evidence>
<dbReference type="EMBL" id="MU267599">
    <property type="protein sequence ID" value="KAH7915538.1"/>
    <property type="molecule type" value="Genomic_DNA"/>
</dbReference>
<protein>
    <submittedName>
        <fullName evidence="1">Lactonase, 7-bladed beta-propeller-domain-containing protein</fullName>
    </submittedName>
</protein>
<sequence length="362" mass="38820">MVNFNILAGGYTGYIASYLFNSDTNSLTYLDQYLTGGNPSWIISHPTDKSILYATNENTPGGLQSFEILPGNALSPAIDTVYSGGNGPPYCGGLPTGQVAVVDYNSGTARVVPTTYDPLHFDVNDSAIITFPIPTTGDQGVSEPHMAYPYGDELLILDKGNDKIWRLGQTGGPGEFTVHGFIQAPIGSGPRHIQIYENMLYVVHELSSTLTLQEFPAYPNGTTPILSNVSILPPTYPEGSMFAGAEVLIPLPTPEYPIPYIYASNRNTGNLDPRGDTIAIFQNVNNELQLVQQVYTGLDQVRGMMHGQQAGLGGEAYIAAAGVNGTAGVKVFLRTEGGANLEQVAVNTELPTRTSFVWLPSH</sequence>
<comment type="caution">
    <text evidence="1">The sequence shown here is derived from an EMBL/GenBank/DDBJ whole genome shotgun (WGS) entry which is preliminary data.</text>
</comment>